<dbReference type="Proteomes" id="UP000239872">
    <property type="component" value="Unassembled WGS sequence"/>
</dbReference>
<comment type="similarity">
    <text evidence="1">Belongs to the sigma-70 factor family. ECF subfamily.</text>
</comment>
<dbReference type="InterPro" id="IPR007627">
    <property type="entry name" value="RNA_pol_sigma70_r2"/>
</dbReference>
<sequence length="205" mass="23723">MENKHQSLTGQLNINIPLQATEKVAADQHDLYVLVKECIAQSRSAQKKLYDLYSPAAYGIIKRYMFGNEDAAKEILNDSFYKIFTKLDQYSFQGAFEGWIRRIVVNTVTDYLRKNLKNDQVTKEVQPEDGFTDSGSLGNLSFKELMQVVQTLPEAQLAVFNLFVFENYPHKEIAGLLDITENNSRWYLNDARRRLKDKINLLMQQ</sequence>
<dbReference type="PANTHER" id="PTHR43133:SF46">
    <property type="entry name" value="RNA POLYMERASE SIGMA-70 FACTOR ECF SUBFAMILY"/>
    <property type="match status" value="1"/>
</dbReference>
<evidence type="ECO:0000256" key="1">
    <source>
        <dbReference type="ARBA" id="ARBA00010641"/>
    </source>
</evidence>
<dbReference type="PANTHER" id="PTHR43133">
    <property type="entry name" value="RNA POLYMERASE ECF-TYPE SIGMA FACTO"/>
    <property type="match status" value="1"/>
</dbReference>
<dbReference type="Pfam" id="PF04542">
    <property type="entry name" value="Sigma70_r2"/>
    <property type="match status" value="1"/>
</dbReference>
<dbReference type="GO" id="GO:0016987">
    <property type="term" value="F:sigma factor activity"/>
    <property type="evidence" value="ECO:0007669"/>
    <property type="project" value="UniProtKB-KW"/>
</dbReference>
<evidence type="ECO:0000313" key="8">
    <source>
        <dbReference type="Proteomes" id="UP000239872"/>
    </source>
</evidence>
<dbReference type="Gene3D" id="1.10.10.10">
    <property type="entry name" value="Winged helix-like DNA-binding domain superfamily/Winged helix DNA-binding domain"/>
    <property type="match status" value="1"/>
</dbReference>
<dbReference type="EMBL" id="PPSL01000004">
    <property type="protein sequence ID" value="PQJ10095.1"/>
    <property type="molecule type" value="Genomic_DNA"/>
</dbReference>
<dbReference type="AlphaFoldDB" id="A0A2S7SU27"/>
<dbReference type="SUPFAM" id="SSF88659">
    <property type="entry name" value="Sigma3 and sigma4 domains of RNA polymerase sigma factors"/>
    <property type="match status" value="1"/>
</dbReference>
<keyword evidence="8" id="KW-1185">Reference proteome</keyword>
<keyword evidence="2" id="KW-0805">Transcription regulation</keyword>
<accession>A0A2S7SU27</accession>
<evidence type="ECO:0000256" key="2">
    <source>
        <dbReference type="ARBA" id="ARBA00023015"/>
    </source>
</evidence>
<protein>
    <recommendedName>
        <fullName evidence="9">RNA polymerase</fullName>
    </recommendedName>
</protein>
<dbReference type="NCBIfam" id="TIGR02937">
    <property type="entry name" value="sigma70-ECF"/>
    <property type="match status" value="1"/>
</dbReference>
<name>A0A2S7SU27_9BACT</name>
<dbReference type="InterPro" id="IPR013325">
    <property type="entry name" value="RNA_pol_sigma_r2"/>
</dbReference>
<feature type="domain" description="RNA polymerase sigma-70 region 2" evidence="5">
    <location>
        <begin position="49"/>
        <end position="115"/>
    </location>
</feature>
<dbReference type="SUPFAM" id="SSF88946">
    <property type="entry name" value="Sigma2 domain of RNA polymerase sigma factors"/>
    <property type="match status" value="1"/>
</dbReference>
<evidence type="ECO:0000259" key="6">
    <source>
        <dbReference type="Pfam" id="PF08281"/>
    </source>
</evidence>
<dbReference type="Gene3D" id="1.10.1740.10">
    <property type="match status" value="1"/>
</dbReference>
<evidence type="ECO:0008006" key="9">
    <source>
        <dbReference type="Google" id="ProtNLM"/>
    </source>
</evidence>
<dbReference type="InterPro" id="IPR013324">
    <property type="entry name" value="RNA_pol_sigma_r3/r4-like"/>
</dbReference>
<dbReference type="InterPro" id="IPR039425">
    <property type="entry name" value="RNA_pol_sigma-70-like"/>
</dbReference>
<keyword evidence="3" id="KW-0731">Sigma factor</keyword>
<gene>
    <name evidence="7" type="ORF">CJD36_015470</name>
</gene>
<dbReference type="InterPro" id="IPR013249">
    <property type="entry name" value="RNA_pol_sigma70_r4_t2"/>
</dbReference>
<organism evidence="7 8">
    <name type="scientific">Flavipsychrobacter stenotrophus</name>
    <dbReference type="NCBI Taxonomy" id="2077091"/>
    <lineage>
        <taxon>Bacteria</taxon>
        <taxon>Pseudomonadati</taxon>
        <taxon>Bacteroidota</taxon>
        <taxon>Chitinophagia</taxon>
        <taxon>Chitinophagales</taxon>
        <taxon>Chitinophagaceae</taxon>
        <taxon>Flavipsychrobacter</taxon>
    </lineage>
</organism>
<comment type="caution">
    <text evidence="7">The sequence shown here is derived from an EMBL/GenBank/DDBJ whole genome shotgun (WGS) entry which is preliminary data.</text>
</comment>
<proteinExistence type="inferred from homology"/>
<keyword evidence="4" id="KW-0804">Transcription</keyword>
<dbReference type="Pfam" id="PF08281">
    <property type="entry name" value="Sigma70_r4_2"/>
    <property type="match status" value="1"/>
</dbReference>
<evidence type="ECO:0000259" key="5">
    <source>
        <dbReference type="Pfam" id="PF04542"/>
    </source>
</evidence>
<dbReference type="InterPro" id="IPR036388">
    <property type="entry name" value="WH-like_DNA-bd_sf"/>
</dbReference>
<dbReference type="GO" id="GO:0006352">
    <property type="term" value="P:DNA-templated transcription initiation"/>
    <property type="evidence" value="ECO:0007669"/>
    <property type="project" value="InterPro"/>
</dbReference>
<evidence type="ECO:0000313" key="7">
    <source>
        <dbReference type="EMBL" id="PQJ10095.1"/>
    </source>
</evidence>
<dbReference type="InterPro" id="IPR014284">
    <property type="entry name" value="RNA_pol_sigma-70_dom"/>
</dbReference>
<evidence type="ECO:0000256" key="3">
    <source>
        <dbReference type="ARBA" id="ARBA00023082"/>
    </source>
</evidence>
<feature type="domain" description="RNA polymerase sigma factor 70 region 4 type 2" evidence="6">
    <location>
        <begin position="144"/>
        <end position="195"/>
    </location>
</feature>
<evidence type="ECO:0000256" key="4">
    <source>
        <dbReference type="ARBA" id="ARBA00023163"/>
    </source>
</evidence>
<dbReference type="GO" id="GO:0003677">
    <property type="term" value="F:DNA binding"/>
    <property type="evidence" value="ECO:0007669"/>
    <property type="project" value="InterPro"/>
</dbReference>
<reference evidence="7 8" key="1">
    <citation type="submission" date="2018-01" db="EMBL/GenBank/DDBJ databases">
        <title>A novel member of the phylum Bacteroidetes isolated from glacier ice.</title>
        <authorList>
            <person name="Liu Q."/>
            <person name="Xin Y.-H."/>
        </authorList>
    </citation>
    <scope>NUCLEOTIDE SEQUENCE [LARGE SCALE GENOMIC DNA]</scope>
    <source>
        <strain evidence="7 8">RB1R16</strain>
    </source>
</reference>